<dbReference type="OrthoDB" id="5125733at2759"/>
<dbReference type="PANTHER" id="PTHR33112">
    <property type="entry name" value="DOMAIN PROTEIN, PUTATIVE-RELATED"/>
    <property type="match status" value="1"/>
</dbReference>
<proteinExistence type="predicted"/>
<keyword evidence="3" id="KW-1185">Reference proteome</keyword>
<reference evidence="2 3" key="1">
    <citation type="submission" date="2017-06" db="EMBL/GenBank/DDBJ databases">
        <title>Comparative genomic analysis of Ambrosia Fusariam Clade fungi.</title>
        <authorList>
            <person name="Stajich J.E."/>
            <person name="Carrillo J."/>
            <person name="Kijimoto T."/>
            <person name="Eskalen A."/>
            <person name="O'Donnell K."/>
            <person name="Kasson M."/>
        </authorList>
    </citation>
    <scope>NUCLEOTIDE SEQUENCE [LARGE SCALE GENOMIC DNA]</scope>
    <source>
        <strain evidence="2 3">NRRL62584</strain>
    </source>
</reference>
<organism evidence="2 3">
    <name type="scientific">Fusarium duplospermum</name>
    <dbReference type="NCBI Taxonomy" id="1325734"/>
    <lineage>
        <taxon>Eukaryota</taxon>
        <taxon>Fungi</taxon>
        <taxon>Dikarya</taxon>
        <taxon>Ascomycota</taxon>
        <taxon>Pezizomycotina</taxon>
        <taxon>Sordariomycetes</taxon>
        <taxon>Hypocreomycetidae</taxon>
        <taxon>Hypocreales</taxon>
        <taxon>Nectriaceae</taxon>
        <taxon>Fusarium</taxon>
        <taxon>Fusarium solani species complex</taxon>
    </lineage>
</organism>
<feature type="domain" description="Heterokaryon incompatibility" evidence="1">
    <location>
        <begin position="252"/>
        <end position="395"/>
    </location>
</feature>
<dbReference type="PANTHER" id="PTHR33112:SF16">
    <property type="entry name" value="HETEROKARYON INCOMPATIBILITY DOMAIN-CONTAINING PROTEIN"/>
    <property type="match status" value="1"/>
</dbReference>
<accession>A0A428QSU5</accession>
<evidence type="ECO:0000259" key="1">
    <source>
        <dbReference type="Pfam" id="PF06985"/>
    </source>
</evidence>
<evidence type="ECO:0000313" key="3">
    <source>
        <dbReference type="Proteomes" id="UP000288168"/>
    </source>
</evidence>
<dbReference type="Pfam" id="PF06985">
    <property type="entry name" value="HET"/>
    <property type="match status" value="1"/>
</dbReference>
<dbReference type="Proteomes" id="UP000288168">
    <property type="component" value="Unassembled WGS sequence"/>
</dbReference>
<comment type="caution">
    <text evidence="2">The sequence shown here is derived from an EMBL/GenBank/DDBJ whole genome shotgun (WGS) entry which is preliminary data.</text>
</comment>
<dbReference type="AlphaFoldDB" id="A0A428QSU5"/>
<gene>
    <name evidence="2" type="ORF">CEP54_002889</name>
</gene>
<evidence type="ECO:0000313" key="2">
    <source>
        <dbReference type="EMBL" id="RSL68349.1"/>
    </source>
</evidence>
<protein>
    <recommendedName>
        <fullName evidence="1">Heterokaryon incompatibility domain-containing protein</fullName>
    </recommendedName>
</protein>
<dbReference type="STRING" id="1325734.A0A428QSU5"/>
<name>A0A428QSU5_9HYPO</name>
<dbReference type="InterPro" id="IPR010730">
    <property type="entry name" value="HET"/>
</dbReference>
<sequence length="719" mass="80383">MALPATEDEILRFLQHRKDELSYLTDDTTPSWETFTFDNPHSCHYCANLVVDGCAYASSEGDDTTPFNLKTSLLEAIQLSNHGCPFFEWLVNTYADRHDRSRRLTVSYMDGHLQIGLPHFPQSYSWFATLELTSEGGGTAYIPEDLSRWRIFFCAKSDNLAAEYVSSRPHELDLESHLTVKFATDCLTECKTKHDICRMDTNKTLSEAEILDKTDLPTRLLEISSPNANNIRLVEVTKLPISTLDEIAKAGFVTLSYCWGGDQPVKLTKKTAQELHKGIAASSLPKTLQDAVKHTSALGMKYIWIDALCIPQDDDLEKGLEIARLPSYYRNNTATVVAASAESCTSGFLGRAKPQFLAGPFEIAMKTPKGMGSVLFYTTLEPPQPTTFRAWTLQESLLSRRLLIFGPDRLIWCCLAANSGCGGPDATMTTRIMGFPQSLVSNVYPVTVLETLPALQQWDMVILNYTRRRLTNSSDKLLAIAAAAEAIHATSRRREQQDSIYLAGLMTVVDSPDFVSNALGWLTADPTAASRIQTYTAPSWSWACIDGQIFSDPSYSGLGTWRAKWGIQHRFRLIHHEVALVLPQAPYGAVSSGFLKIKGPVWSLDYFKEVPLYINEGHVEDVEVSLECRLTLFPDTSTDKELIVMKDPPKLYLLELNLADSLSRFWTSGLLLCPVGDGETEFRRVGAYRYNTSAKGDDYMIVTDWVTFPLEEGREITLI</sequence>
<dbReference type="EMBL" id="NKCI01000017">
    <property type="protein sequence ID" value="RSL68349.1"/>
    <property type="molecule type" value="Genomic_DNA"/>
</dbReference>